<name>A0A433T2B5_ELYCH</name>
<evidence type="ECO:0000313" key="4">
    <source>
        <dbReference type="EMBL" id="RUS75677.1"/>
    </source>
</evidence>
<feature type="compositionally biased region" description="Basic and acidic residues" evidence="2">
    <location>
        <begin position="2085"/>
        <end position="2095"/>
    </location>
</feature>
<comment type="caution">
    <text evidence="4">The sequence shown here is derived from an EMBL/GenBank/DDBJ whole genome shotgun (WGS) entry which is preliminary data.</text>
</comment>
<feature type="coiled-coil region" evidence="1">
    <location>
        <begin position="174"/>
        <end position="203"/>
    </location>
</feature>
<reference evidence="4 5" key="1">
    <citation type="submission" date="2019-01" db="EMBL/GenBank/DDBJ databases">
        <title>A draft genome assembly of the solar-powered sea slug Elysia chlorotica.</title>
        <authorList>
            <person name="Cai H."/>
            <person name="Li Q."/>
            <person name="Fang X."/>
            <person name="Li J."/>
            <person name="Curtis N.E."/>
            <person name="Altenburger A."/>
            <person name="Shibata T."/>
            <person name="Feng M."/>
            <person name="Maeda T."/>
            <person name="Schwartz J.A."/>
            <person name="Shigenobu S."/>
            <person name="Lundholm N."/>
            <person name="Nishiyama T."/>
            <person name="Yang H."/>
            <person name="Hasebe M."/>
            <person name="Li S."/>
            <person name="Pierce S.K."/>
            <person name="Wang J."/>
        </authorList>
    </citation>
    <scope>NUCLEOTIDE SEQUENCE [LARGE SCALE GENOMIC DNA]</scope>
    <source>
        <strain evidence="4">EC2010</strain>
        <tissue evidence="4">Whole organism of an adult</tissue>
    </source>
</reference>
<gene>
    <name evidence="4" type="ORF">EGW08_016571</name>
</gene>
<proteinExistence type="predicted"/>
<feature type="domain" description="EF-hand" evidence="3">
    <location>
        <begin position="1"/>
        <end position="36"/>
    </location>
</feature>
<organism evidence="4 5">
    <name type="scientific">Elysia chlorotica</name>
    <name type="common">Eastern emerald elysia</name>
    <name type="synonym">Sea slug</name>
    <dbReference type="NCBI Taxonomy" id="188477"/>
    <lineage>
        <taxon>Eukaryota</taxon>
        <taxon>Metazoa</taxon>
        <taxon>Spiralia</taxon>
        <taxon>Lophotrochozoa</taxon>
        <taxon>Mollusca</taxon>
        <taxon>Gastropoda</taxon>
        <taxon>Heterobranchia</taxon>
        <taxon>Euthyneura</taxon>
        <taxon>Panpulmonata</taxon>
        <taxon>Sacoglossa</taxon>
        <taxon>Placobranchoidea</taxon>
        <taxon>Plakobranchidae</taxon>
        <taxon>Elysia</taxon>
    </lineage>
</organism>
<feature type="region of interest" description="Disordered" evidence="2">
    <location>
        <begin position="2076"/>
        <end position="2095"/>
    </location>
</feature>
<evidence type="ECO:0000259" key="3">
    <source>
        <dbReference type="PROSITE" id="PS50222"/>
    </source>
</evidence>
<dbReference type="SUPFAM" id="SSF47473">
    <property type="entry name" value="EF-hand"/>
    <property type="match status" value="1"/>
</dbReference>
<feature type="coiled-coil region" evidence="1">
    <location>
        <begin position="1634"/>
        <end position="1664"/>
    </location>
</feature>
<dbReference type="InterPro" id="IPR011992">
    <property type="entry name" value="EF-hand-dom_pair"/>
</dbReference>
<dbReference type="Gene3D" id="1.10.238.10">
    <property type="entry name" value="EF-hand"/>
    <property type="match status" value="1"/>
</dbReference>
<protein>
    <recommendedName>
        <fullName evidence="3">EF-hand domain-containing protein</fullName>
    </recommendedName>
</protein>
<dbReference type="EMBL" id="RQTK01000720">
    <property type="protein sequence ID" value="RUS75677.1"/>
    <property type="molecule type" value="Genomic_DNA"/>
</dbReference>
<accession>A0A433T2B5</accession>
<evidence type="ECO:0000256" key="2">
    <source>
        <dbReference type="SAM" id="MobiDB-lite"/>
    </source>
</evidence>
<dbReference type="PROSITE" id="PS50222">
    <property type="entry name" value="EF_HAND_2"/>
    <property type="match status" value="1"/>
</dbReference>
<evidence type="ECO:0000313" key="5">
    <source>
        <dbReference type="Proteomes" id="UP000271974"/>
    </source>
</evidence>
<dbReference type="InterPro" id="IPR002048">
    <property type="entry name" value="EF_hand_dom"/>
</dbReference>
<dbReference type="GO" id="GO:0005509">
    <property type="term" value="F:calcium ion binding"/>
    <property type="evidence" value="ECO:0007669"/>
    <property type="project" value="InterPro"/>
</dbReference>
<evidence type="ECO:0000256" key="1">
    <source>
        <dbReference type="SAM" id="Coils"/>
    </source>
</evidence>
<keyword evidence="1" id="KW-0175">Coiled coil</keyword>
<dbReference type="STRING" id="188477.A0A433T2B5"/>
<sequence>MSLNDLLDAFDELDPQQRGFITTDEVNKFYSALVESPINEELITAVVENICGHGVCYVPRNSFVDILEELERRRSIESEAFWDFQALDSSGNNFISLSHAFLLFREYHGDYFSLDNWNKFLNSREIPDKDVYFDELRSWLSSPPGTCRPSTQSEIVQEESRLDRVHTEAAYRELEEANLLLDIKDLEKEREEERQQQIEHSVKRKLQKWHMHGLAAMLDDHDGLGLDSDMSGDSLSVSEKESIKTSDVLALLEAKYSILQDRVLMELACSAASIDDEKLEIFGKLKRIASKLQNKKFQDEELSQLIEKTFLPFTLLGVLGDSVEAESAKNADLEELRVQLLQQGKSDVEINDHFRGLHNQIVHGEQVYSSALAQLSLRLKTEREAILSDLHGSHSQEKKPLSSSQILSLHYCSLLRQMRLLQEEEHMTSASLAVGLAERSQEYKPQRYDRDRDRSEWLAKERLKARVGRRQIKRSTTNLDLDPLEKAGTVLLRTKLVEELEQAQYLEREAMVNFLQGNESKANLDAAAGMSSEARQKKIRTLRSRRQECIALNNWTANQTLLAEATALYCEERQKGIDQRETAIPCIVLADLQQRQEIEADRILKESLKQNKQELTRAVLAQVETRQDQLFPNIAFVTLGVLEVQPEDQEFLLTLEAKFKAMRDQVFVFGLIEKMGSGWKSMSKEEKQKEIYQQRKEEKRLRGEGHLQDMAQLIGPRSQALPNLSKLIGERKTFPNCPVQQQESNADDSQSLNLLADLAARFDTEMEGLLSWLQHSDVKSLSSRVKYVQLSRLAAEKFVAAIEASYETSLLAVGLLERIGQPRSKDDQEKQLTLAERRFTLRKLAAMNREQLRSPPEEKLSPKEDNIRDLQLVLTRAMLSRHHCEREMILSVLQDQGMDDLVEAAASMSPDQALSRLKELKTKRSGLNLKEKGDNEEQTYIFEEAGAIRAAQLIKSLSKDLGRTVLLAEGCTHLLAQLQDLQDIELAQLFAQFKDMSTSDISAKTDEEIQARKYNYCNNVMEVFTKLHSNSTEEFEKLVEKKYERLLNLLVEESLCQQYGGRQAWDAQSQKQKSKAISALSAKATELWKKHDQTTLSSWMDHKIQLESSFSYLVGADRESYQESLRSTVPGNKIEESGSSEAGEGFRPEIVADLHRRYTLEAAFIRNYLDGLLDVAPSDDDVLLLRNRLTWEITVLDSAQDFVSSALIVGLAERQTVDMNGRLKHDNARYHMLASHLSGSKYDLPAVKREKTDMISDSTELQALLLRTLHHKHVDEWMVMHKLMSSKEFKTLQKALSVETEVQRDNRITQLHCQRAKLDLKEKSKQHGILEEALVVRQESVRQRMLMEKSIEGQQDIEVFDSDINIRLISQLLQFQMVEAQIHIEAFVAEDAEDLQENYAAIITEISQGHVSNIALVAFTGPHSESSIPAASDEDILNDVGIKQAVDGKYDALKDQLLIQALIDQMGEAEWNRLSDLERQRLLLELKLKQRRLCREGKYDEAAALLGNLQSSEEKIRRILESSKADHERRLRERLERRKARLAEGMSEEECDELEEQESAAELEEERNRKENILLYLDHCNEQEKADLLRRLGNIGDNHERARQRQLELVRQHREERRLRQEDNMDAATLLMGIAKDQLDKSNLSKEEEKLRQKELARQRLEIVRQRQRLQGDNLVRGETILQLDEFENDSYPSDARKDEVVLGMLDVRHARERKALIKLLDEHSDGESRDEARLLTPIEIKDKIEEQREFFDLWRDSEPRAQSDGEKILGDSIGLHIEWKRRELEKEGELVSDEDVKVALLAQLQEIQEAEAGQTMLMLIDVDEDQVEEVIKNQQMMLTNLGHDNLASVLLELPDEEGSENRPDEGGQDDLEEGEKTVVHALEKKYDAMRDKLLIEALMQEMGEAEWSRLSDLERQRKLVELKMRERRLRREGRTDELAQLLGNFAKESDRLSQFLGESAEDQKRRVQEKLALRKRLKEEKEAQGVVLDEENLDKLVEEEDQKIQATNILNHLDKQFEAEKAALLSSLRNQPDQLSREKKRQLELLRFQREQRRLKKEDKLDSVAMIFALGEQNQKSQQQSVISERERQQERARQRLEALKQKRANKTRDSKSEDGEGDGEKEVKEDLPQNNMLDESTLLQSKVMTSIENLQDDERAALVDIISRIDMTKKTKEMTGLTNNDLSRVSCKTTGRSFGLED</sequence>
<dbReference type="Proteomes" id="UP000271974">
    <property type="component" value="Unassembled WGS sequence"/>
</dbReference>
<dbReference type="OrthoDB" id="10072101at2759"/>
<feature type="compositionally biased region" description="Basic and acidic residues" evidence="2">
    <location>
        <begin position="2100"/>
        <end position="2129"/>
    </location>
</feature>
<keyword evidence="5" id="KW-1185">Reference proteome</keyword>
<feature type="region of interest" description="Disordered" evidence="2">
    <location>
        <begin position="2100"/>
        <end position="2137"/>
    </location>
</feature>
<feature type="coiled-coil region" evidence="1">
    <location>
        <begin position="1532"/>
        <end position="1574"/>
    </location>
</feature>